<keyword evidence="5" id="KW-0503">Monooxygenase</keyword>
<evidence type="ECO:0000313" key="10">
    <source>
        <dbReference type="Proteomes" id="UP001610563"/>
    </source>
</evidence>
<accession>A0ABR4GM68</accession>
<protein>
    <recommendedName>
        <fullName evidence="11">DUF1772-domain-containing protein</fullName>
    </recommendedName>
</protein>
<dbReference type="PANTHER" id="PTHR35042:SF3">
    <property type="entry name" value="ANTHRONE OXYGENASE-RELATED"/>
    <property type="match status" value="1"/>
</dbReference>
<evidence type="ECO:0000256" key="6">
    <source>
        <dbReference type="ARBA" id="ARBA00023136"/>
    </source>
</evidence>
<keyword evidence="2 8" id="KW-0812">Transmembrane</keyword>
<evidence type="ECO:0000256" key="1">
    <source>
        <dbReference type="ARBA" id="ARBA00004141"/>
    </source>
</evidence>
<comment type="caution">
    <text evidence="9">The sequence shown here is derived from an EMBL/GenBank/DDBJ whole genome shotgun (WGS) entry which is preliminary data.</text>
</comment>
<sequence>MAALSLISVPALMRSQSEDHVAPVDVARSFKRILEKGGMNPPLIALVACTNGYLAWSYRPGSWCQRAFPDVDMVPYLAAAALTFSIIPFTMVAIIPINKAMGQKAEGLRKPGSTSSGKSSATDDTQELLGKWAVRNGVRSLLALVAAALTLRAVL</sequence>
<keyword evidence="6 8" id="KW-0472">Membrane</keyword>
<dbReference type="PANTHER" id="PTHR35042">
    <property type="entry name" value="ANTHRONE OXYGENASE ENCC"/>
    <property type="match status" value="1"/>
</dbReference>
<keyword evidence="10" id="KW-1185">Reference proteome</keyword>
<keyword evidence="3 8" id="KW-1133">Transmembrane helix</keyword>
<gene>
    <name evidence="9" type="ORF">BJX66DRAFT_291419</name>
</gene>
<comment type="subcellular location">
    <subcellularLocation>
        <location evidence="1">Membrane</location>
        <topology evidence="1">Multi-pass membrane protein</topology>
    </subcellularLocation>
</comment>
<proteinExistence type="inferred from homology"/>
<evidence type="ECO:0000256" key="7">
    <source>
        <dbReference type="ARBA" id="ARBA00034313"/>
    </source>
</evidence>
<evidence type="ECO:0000256" key="5">
    <source>
        <dbReference type="ARBA" id="ARBA00023033"/>
    </source>
</evidence>
<organism evidence="9 10">
    <name type="scientific">Aspergillus keveii</name>
    <dbReference type="NCBI Taxonomy" id="714993"/>
    <lineage>
        <taxon>Eukaryota</taxon>
        <taxon>Fungi</taxon>
        <taxon>Dikarya</taxon>
        <taxon>Ascomycota</taxon>
        <taxon>Pezizomycotina</taxon>
        <taxon>Eurotiomycetes</taxon>
        <taxon>Eurotiomycetidae</taxon>
        <taxon>Eurotiales</taxon>
        <taxon>Aspergillaceae</taxon>
        <taxon>Aspergillus</taxon>
        <taxon>Aspergillus subgen. Nidulantes</taxon>
    </lineage>
</organism>
<dbReference type="InterPro" id="IPR013901">
    <property type="entry name" value="Anthrone_oxy"/>
</dbReference>
<keyword evidence="4" id="KW-0560">Oxidoreductase</keyword>
<name>A0ABR4GM68_9EURO</name>
<dbReference type="Proteomes" id="UP001610563">
    <property type="component" value="Unassembled WGS sequence"/>
</dbReference>
<evidence type="ECO:0008006" key="11">
    <source>
        <dbReference type="Google" id="ProtNLM"/>
    </source>
</evidence>
<evidence type="ECO:0000256" key="3">
    <source>
        <dbReference type="ARBA" id="ARBA00022989"/>
    </source>
</evidence>
<feature type="transmembrane region" description="Helical" evidence="8">
    <location>
        <begin position="76"/>
        <end position="95"/>
    </location>
</feature>
<reference evidence="9 10" key="1">
    <citation type="submission" date="2024-07" db="EMBL/GenBank/DDBJ databases">
        <title>Section-level genome sequencing and comparative genomics of Aspergillus sections Usti and Cavernicolus.</title>
        <authorList>
            <consortium name="Lawrence Berkeley National Laboratory"/>
            <person name="Nybo J.L."/>
            <person name="Vesth T.C."/>
            <person name="Theobald S."/>
            <person name="Frisvad J.C."/>
            <person name="Larsen T.O."/>
            <person name="Kjaerboelling I."/>
            <person name="Rothschild-Mancinelli K."/>
            <person name="Lyhne E.K."/>
            <person name="Kogle M.E."/>
            <person name="Barry K."/>
            <person name="Clum A."/>
            <person name="Na H."/>
            <person name="Ledsgaard L."/>
            <person name="Lin J."/>
            <person name="Lipzen A."/>
            <person name="Kuo A."/>
            <person name="Riley R."/>
            <person name="Mondo S."/>
            <person name="Labutti K."/>
            <person name="Haridas S."/>
            <person name="Pangalinan J."/>
            <person name="Salamov A.A."/>
            <person name="Simmons B.A."/>
            <person name="Magnuson J.K."/>
            <person name="Chen J."/>
            <person name="Drula E."/>
            <person name="Henrissat B."/>
            <person name="Wiebenga A."/>
            <person name="Lubbers R.J."/>
            <person name="Gomes A.C."/>
            <person name="Makela M.R."/>
            <person name="Stajich J."/>
            <person name="Grigoriev I.V."/>
            <person name="Mortensen U.H."/>
            <person name="De Vries R.P."/>
            <person name="Baker S.E."/>
            <person name="Andersen M.R."/>
        </authorList>
    </citation>
    <scope>NUCLEOTIDE SEQUENCE [LARGE SCALE GENOMIC DNA]</scope>
    <source>
        <strain evidence="9 10">CBS 209.92</strain>
    </source>
</reference>
<evidence type="ECO:0000256" key="4">
    <source>
        <dbReference type="ARBA" id="ARBA00023002"/>
    </source>
</evidence>
<comment type="similarity">
    <text evidence="7">Belongs to the anthrone oxygenase family.</text>
</comment>
<dbReference type="Pfam" id="PF08592">
    <property type="entry name" value="Anthrone_oxy"/>
    <property type="match status" value="1"/>
</dbReference>
<evidence type="ECO:0000313" key="9">
    <source>
        <dbReference type="EMBL" id="KAL2800152.1"/>
    </source>
</evidence>
<evidence type="ECO:0000256" key="2">
    <source>
        <dbReference type="ARBA" id="ARBA00022692"/>
    </source>
</evidence>
<dbReference type="EMBL" id="JBFTWV010000004">
    <property type="protein sequence ID" value="KAL2800152.1"/>
    <property type="molecule type" value="Genomic_DNA"/>
</dbReference>
<evidence type="ECO:0000256" key="8">
    <source>
        <dbReference type="SAM" id="Phobius"/>
    </source>
</evidence>